<evidence type="ECO:0000313" key="10">
    <source>
        <dbReference type="EMBL" id="EIC27926.1"/>
    </source>
</evidence>
<evidence type="ECO:0000256" key="6">
    <source>
        <dbReference type="ARBA" id="ARBA00022691"/>
    </source>
</evidence>
<dbReference type="Gene3D" id="3.40.50.150">
    <property type="entry name" value="Vaccinia Virus protein VP39"/>
    <property type="match status" value="1"/>
</dbReference>
<keyword evidence="2" id="KW-0963">Cytoplasm</keyword>
<dbReference type="InterPro" id="IPR015947">
    <property type="entry name" value="PUA-like_sf"/>
</dbReference>
<evidence type="ECO:0000256" key="4">
    <source>
        <dbReference type="ARBA" id="ARBA00022603"/>
    </source>
</evidence>
<dbReference type="PANTHER" id="PTHR42873">
    <property type="entry name" value="RIBOSOMAL RNA LARGE SUBUNIT METHYLTRANSFERASE"/>
    <property type="match status" value="1"/>
</dbReference>
<organism evidence="10 11">
    <name type="scientific">Methylomicrobium album BG8</name>
    <dbReference type="NCBI Taxonomy" id="686340"/>
    <lineage>
        <taxon>Bacteria</taxon>
        <taxon>Pseudomonadati</taxon>
        <taxon>Pseudomonadota</taxon>
        <taxon>Gammaproteobacteria</taxon>
        <taxon>Methylococcales</taxon>
        <taxon>Methylococcaceae</taxon>
        <taxon>Methylomicrobium</taxon>
    </lineage>
</organism>
<dbReference type="PROSITE" id="PS50890">
    <property type="entry name" value="PUA"/>
    <property type="match status" value="1"/>
</dbReference>
<dbReference type="AlphaFoldDB" id="H8GJW7"/>
<dbReference type="GO" id="GO:0005737">
    <property type="term" value="C:cytoplasm"/>
    <property type="evidence" value="ECO:0007669"/>
    <property type="project" value="UniProtKB-SubCell"/>
</dbReference>
<evidence type="ECO:0000256" key="7">
    <source>
        <dbReference type="ARBA" id="ARBA00038091"/>
    </source>
</evidence>
<dbReference type="Pfam" id="PF10672">
    <property type="entry name" value="Methyltrans_SAM"/>
    <property type="match status" value="1"/>
</dbReference>
<dbReference type="GO" id="GO:0032259">
    <property type="term" value="P:methylation"/>
    <property type="evidence" value="ECO:0007669"/>
    <property type="project" value="UniProtKB-KW"/>
</dbReference>
<evidence type="ECO:0000313" key="11">
    <source>
        <dbReference type="Proteomes" id="UP000005090"/>
    </source>
</evidence>
<dbReference type="HOGENOM" id="CLU_014042_0_0_6"/>
<name>H8GJW7_METAL</name>
<accession>H8GJW7</accession>
<dbReference type="SUPFAM" id="SSF88697">
    <property type="entry name" value="PUA domain-like"/>
    <property type="match status" value="1"/>
</dbReference>
<evidence type="ECO:0000259" key="9">
    <source>
        <dbReference type="Pfam" id="PF17785"/>
    </source>
</evidence>
<keyword evidence="6" id="KW-0949">S-adenosyl-L-methionine</keyword>
<dbReference type="Proteomes" id="UP000005090">
    <property type="component" value="Chromosome"/>
</dbReference>
<protein>
    <submittedName>
        <fullName evidence="10">Putative SAM-dependent methyltransferase</fullName>
    </submittedName>
</protein>
<dbReference type="InterPro" id="IPR036974">
    <property type="entry name" value="PUA_sf"/>
</dbReference>
<evidence type="ECO:0000256" key="2">
    <source>
        <dbReference type="ARBA" id="ARBA00022490"/>
    </source>
</evidence>
<dbReference type="InterPro" id="IPR041532">
    <property type="entry name" value="RlmI-like_PUA"/>
</dbReference>
<feature type="domain" description="S-adenosylmethionine-dependent methyltransferase" evidence="8">
    <location>
        <begin position="183"/>
        <end position="334"/>
    </location>
</feature>
<comment type="similarity">
    <text evidence="7">Belongs to the methyltransferase superfamily. RlmI family.</text>
</comment>
<dbReference type="Gene3D" id="2.30.130.10">
    <property type="entry name" value="PUA domain"/>
    <property type="match status" value="1"/>
</dbReference>
<dbReference type="InterPro" id="IPR019614">
    <property type="entry name" value="SAM-dep_methyl-trfase"/>
</dbReference>
<keyword evidence="3" id="KW-0698">rRNA processing</keyword>
<comment type="subcellular location">
    <subcellularLocation>
        <location evidence="1">Cytoplasm</location>
    </subcellularLocation>
</comment>
<dbReference type="Gene3D" id="3.30.750.80">
    <property type="entry name" value="RNA methyltransferase domain (HRMD) like"/>
    <property type="match status" value="1"/>
</dbReference>
<reference evidence="10 11" key="1">
    <citation type="journal article" date="2013" name="Genome Announc.">
        <title>Genome Sequence of the Obligate Gammaproteobacterial Methanotroph Methylomicrobium album Strain BG8.</title>
        <authorList>
            <person name="Kits K.D."/>
            <person name="Kalyuzhnaya M.G."/>
            <person name="Klotz M.G."/>
            <person name="Jetten M.S."/>
            <person name="Op den Camp H.J."/>
            <person name="Vuilleumier S."/>
            <person name="Bringel F."/>
            <person name="Dispirito A.A."/>
            <person name="Murrell J.C."/>
            <person name="Bruce D."/>
            <person name="Cheng J.F."/>
            <person name="Copeland A."/>
            <person name="Goodwin L."/>
            <person name="Hauser L."/>
            <person name="Lajus A."/>
            <person name="Land M.L."/>
            <person name="Lapidus A."/>
            <person name="Lucas S."/>
            <person name="Medigue C."/>
            <person name="Pitluck S."/>
            <person name="Woyke T."/>
            <person name="Zeytun A."/>
            <person name="Stein L.Y."/>
        </authorList>
    </citation>
    <scope>NUCLEOTIDE SEQUENCE [LARGE SCALE GENOMIC DNA]</scope>
    <source>
        <strain evidence="10 11">BG8</strain>
    </source>
</reference>
<sequence>MDIPELFLKKNEDKRLRLGHLWIFSNEVDIKRSPLNRFAPGDLAQVAAHDGKPLGTAYVNPNALICARLLSRKPNLKCGPNFFKDRIGTALAKREKVFDKPYYRLAFGESDGLPGLVIDRFGDVLSAQITTAGIEQRKEAVLAALVELLNPAAIVLKNDNSQRQLEGLPMESVVAYGELPDPLVIEENGAKFRIDILSGQKTGWFYDHRMSRAELARIANGQRILDLFSYTGAWSIPAARAGALEVICVDASEAALQLARENAALNGVEDRMRFAHSDVFDFLKQARQERRLYDMIVLDPPALIKRKKDYPQGYEAYRRLNHLALQVLAKNGLLISASCSFHLSREDLHEILRSSGRHIDRHLTFIAQGGQGPDHPIDPAIPETQYLKTFFCSVSSAL</sequence>
<dbReference type="InterPro" id="IPR029063">
    <property type="entry name" value="SAM-dependent_MTases_sf"/>
</dbReference>
<dbReference type="RefSeq" id="WP_005368453.1">
    <property type="nucleotide sequence ID" value="NZ_CM001475.1"/>
</dbReference>
<evidence type="ECO:0000259" key="8">
    <source>
        <dbReference type="Pfam" id="PF10672"/>
    </source>
</evidence>
<keyword evidence="5 10" id="KW-0808">Transferase</keyword>
<dbReference type="STRING" id="686340.Metal_0056"/>
<keyword evidence="4 10" id="KW-0489">Methyltransferase</keyword>
<feature type="domain" description="RlmI-like PUA" evidence="9">
    <location>
        <begin position="7"/>
        <end position="72"/>
    </location>
</feature>
<gene>
    <name evidence="10" type="ORF">Metal_0056</name>
</gene>
<keyword evidence="11" id="KW-1185">Reference proteome</keyword>
<dbReference type="GO" id="GO:0006364">
    <property type="term" value="P:rRNA processing"/>
    <property type="evidence" value="ECO:0007669"/>
    <property type="project" value="UniProtKB-KW"/>
</dbReference>
<dbReference type="SUPFAM" id="SSF53335">
    <property type="entry name" value="S-adenosyl-L-methionine-dependent methyltransferases"/>
    <property type="match status" value="1"/>
</dbReference>
<dbReference type="CDD" id="cd21153">
    <property type="entry name" value="PUA_RlmI"/>
    <property type="match status" value="1"/>
</dbReference>
<dbReference type="GO" id="GO:0003723">
    <property type="term" value="F:RNA binding"/>
    <property type="evidence" value="ECO:0007669"/>
    <property type="project" value="InterPro"/>
</dbReference>
<dbReference type="EMBL" id="CM001475">
    <property type="protein sequence ID" value="EIC27926.1"/>
    <property type="molecule type" value="Genomic_DNA"/>
</dbReference>
<dbReference type="GO" id="GO:0008168">
    <property type="term" value="F:methyltransferase activity"/>
    <property type="evidence" value="ECO:0007669"/>
    <property type="project" value="UniProtKB-KW"/>
</dbReference>
<dbReference type="CDD" id="cd11572">
    <property type="entry name" value="RlmI_M_like"/>
    <property type="match status" value="1"/>
</dbReference>
<dbReference type="eggNOG" id="COG1092">
    <property type="taxonomic scope" value="Bacteria"/>
</dbReference>
<dbReference type="CDD" id="cd02440">
    <property type="entry name" value="AdoMet_MTases"/>
    <property type="match status" value="1"/>
</dbReference>
<evidence type="ECO:0000256" key="5">
    <source>
        <dbReference type="ARBA" id="ARBA00022679"/>
    </source>
</evidence>
<dbReference type="Pfam" id="PF17785">
    <property type="entry name" value="PUA_3"/>
    <property type="match status" value="1"/>
</dbReference>
<dbReference type="PANTHER" id="PTHR42873:SF1">
    <property type="entry name" value="S-ADENOSYLMETHIONINE-DEPENDENT METHYLTRANSFERASE DOMAIN-CONTAINING PROTEIN"/>
    <property type="match status" value="1"/>
</dbReference>
<proteinExistence type="inferred from homology"/>
<evidence type="ECO:0000256" key="1">
    <source>
        <dbReference type="ARBA" id="ARBA00004496"/>
    </source>
</evidence>
<evidence type="ECO:0000256" key="3">
    <source>
        <dbReference type="ARBA" id="ARBA00022552"/>
    </source>
</evidence>